<dbReference type="SMART" id="SM00267">
    <property type="entry name" value="GGDEF"/>
    <property type="match status" value="1"/>
</dbReference>
<dbReference type="EC" id="2.7.7.65" evidence="2"/>
<dbReference type="FunFam" id="3.30.70.270:FF:000001">
    <property type="entry name" value="Diguanylate cyclase domain protein"/>
    <property type="match status" value="1"/>
</dbReference>
<dbReference type="CDD" id="cd01949">
    <property type="entry name" value="GGDEF"/>
    <property type="match status" value="1"/>
</dbReference>
<dbReference type="GO" id="GO:1902201">
    <property type="term" value="P:negative regulation of bacterial-type flagellum-dependent cell motility"/>
    <property type="evidence" value="ECO:0007669"/>
    <property type="project" value="TreeGrafter"/>
</dbReference>
<dbReference type="GO" id="GO:0005886">
    <property type="term" value="C:plasma membrane"/>
    <property type="evidence" value="ECO:0007669"/>
    <property type="project" value="TreeGrafter"/>
</dbReference>
<dbReference type="GO" id="GO:0052621">
    <property type="term" value="F:diguanylate cyclase activity"/>
    <property type="evidence" value="ECO:0007669"/>
    <property type="project" value="UniProtKB-EC"/>
</dbReference>
<keyword evidence="4" id="KW-0597">Phosphoprotein</keyword>
<evidence type="ECO:0000256" key="1">
    <source>
        <dbReference type="ARBA" id="ARBA00001946"/>
    </source>
</evidence>
<dbReference type="InterPro" id="IPR000160">
    <property type="entry name" value="GGDEF_dom"/>
</dbReference>
<accession>A0A191ZJZ5</accession>
<dbReference type="KEGG" id="haz:A9404_00060"/>
<evidence type="ECO:0000259" key="6">
    <source>
        <dbReference type="PROSITE" id="PS50887"/>
    </source>
</evidence>
<protein>
    <recommendedName>
        <fullName evidence="2">diguanylate cyclase</fullName>
        <ecNumber evidence="2">2.7.7.65</ecNumber>
    </recommendedName>
</protein>
<dbReference type="GO" id="GO:0000160">
    <property type="term" value="P:phosphorelay signal transduction system"/>
    <property type="evidence" value="ECO:0007669"/>
    <property type="project" value="InterPro"/>
</dbReference>
<reference evidence="7 8" key="1">
    <citation type="submission" date="2016-06" db="EMBL/GenBank/DDBJ databases">
        <title>Insight into the functional genes involving in sulfur oxidation in Pearl River water.</title>
        <authorList>
            <person name="Luo J."/>
            <person name="Tan X."/>
            <person name="Lin W."/>
        </authorList>
    </citation>
    <scope>NUCLEOTIDE SEQUENCE [LARGE SCALE GENOMIC DNA]</scope>
    <source>
        <strain evidence="7 8">LS2</strain>
    </source>
</reference>
<dbReference type="PROSITE" id="PS50110">
    <property type="entry name" value="RESPONSE_REGULATORY"/>
    <property type="match status" value="1"/>
</dbReference>
<dbReference type="InterPro" id="IPR011006">
    <property type="entry name" value="CheY-like_superfamily"/>
</dbReference>
<dbReference type="InterPro" id="IPR050469">
    <property type="entry name" value="Diguanylate_Cyclase"/>
</dbReference>
<dbReference type="PROSITE" id="PS50887">
    <property type="entry name" value="GGDEF"/>
    <property type="match status" value="1"/>
</dbReference>
<dbReference type="SUPFAM" id="SSF52172">
    <property type="entry name" value="CheY-like"/>
    <property type="match status" value="1"/>
</dbReference>
<dbReference type="InterPro" id="IPR029787">
    <property type="entry name" value="Nucleotide_cyclase"/>
</dbReference>
<dbReference type="InterPro" id="IPR001789">
    <property type="entry name" value="Sig_transdc_resp-reg_receiver"/>
</dbReference>
<dbReference type="STRING" id="1860122.A9404_00060"/>
<dbReference type="Pfam" id="PF00990">
    <property type="entry name" value="GGDEF"/>
    <property type="match status" value="1"/>
</dbReference>
<feature type="domain" description="GGDEF" evidence="6">
    <location>
        <begin position="167"/>
        <end position="304"/>
    </location>
</feature>
<gene>
    <name evidence="7" type="ORF">A9404_00060</name>
</gene>
<dbReference type="SMART" id="SM00448">
    <property type="entry name" value="REC"/>
    <property type="match status" value="1"/>
</dbReference>
<dbReference type="AlphaFoldDB" id="A0A191ZJZ5"/>
<dbReference type="GO" id="GO:0043709">
    <property type="term" value="P:cell adhesion involved in single-species biofilm formation"/>
    <property type="evidence" value="ECO:0007669"/>
    <property type="project" value="TreeGrafter"/>
</dbReference>
<dbReference type="Gene3D" id="3.30.70.270">
    <property type="match status" value="1"/>
</dbReference>
<dbReference type="CDD" id="cd19920">
    <property type="entry name" value="REC_PA4781-like"/>
    <property type="match status" value="1"/>
</dbReference>
<evidence type="ECO:0000256" key="3">
    <source>
        <dbReference type="ARBA" id="ARBA00034247"/>
    </source>
</evidence>
<comment type="catalytic activity">
    <reaction evidence="3">
        <text>2 GTP = 3',3'-c-di-GMP + 2 diphosphate</text>
        <dbReference type="Rhea" id="RHEA:24898"/>
        <dbReference type="ChEBI" id="CHEBI:33019"/>
        <dbReference type="ChEBI" id="CHEBI:37565"/>
        <dbReference type="ChEBI" id="CHEBI:58805"/>
        <dbReference type="EC" id="2.7.7.65"/>
    </reaction>
</comment>
<comment type="cofactor">
    <cofactor evidence="1">
        <name>Mg(2+)</name>
        <dbReference type="ChEBI" id="CHEBI:18420"/>
    </cofactor>
</comment>
<keyword evidence="8" id="KW-1185">Reference proteome</keyword>
<dbReference type="EMBL" id="CP016027">
    <property type="protein sequence ID" value="ANJ68167.1"/>
    <property type="molecule type" value="Genomic_DNA"/>
</dbReference>
<evidence type="ECO:0000259" key="5">
    <source>
        <dbReference type="PROSITE" id="PS50110"/>
    </source>
</evidence>
<evidence type="ECO:0000256" key="2">
    <source>
        <dbReference type="ARBA" id="ARBA00012528"/>
    </source>
</evidence>
<dbReference type="Gene3D" id="3.40.50.2300">
    <property type="match status" value="1"/>
</dbReference>
<dbReference type="Proteomes" id="UP000078596">
    <property type="component" value="Chromosome"/>
</dbReference>
<dbReference type="NCBIfam" id="TIGR00254">
    <property type="entry name" value="GGDEF"/>
    <property type="match status" value="1"/>
</dbReference>
<dbReference type="InterPro" id="IPR043128">
    <property type="entry name" value="Rev_trsase/Diguanyl_cyclase"/>
</dbReference>
<dbReference type="PANTHER" id="PTHR45138">
    <property type="entry name" value="REGULATORY COMPONENTS OF SENSORY TRANSDUCTION SYSTEM"/>
    <property type="match status" value="1"/>
</dbReference>
<dbReference type="SUPFAM" id="SSF55073">
    <property type="entry name" value="Nucleotide cyclase"/>
    <property type="match status" value="1"/>
</dbReference>
<feature type="domain" description="Response regulatory" evidence="5">
    <location>
        <begin position="8"/>
        <end position="124"/>
    </location>
</feature>
<sequence>MKGGNPVQILVVDDTPTNIEVLAGALSREYTVKFATNGEKALEMANRPEKPDLILLDVMMPGMDGYEVCRRLKENPDTRNIPVMFITARSDMEDQIRGYQVGGVDFISKPFQIPIVLARVSAQLRLKLHSDLLESRAFIDGLTGIANRRHMDEVLENECRRAQRNKMALSLLMIDVDHFKEYNDHYGHGAGDECLRQIGGVLAMMPMRPGDFVARYGGEEFSVILPGCNITGAQIIAERIRVTIEALNLPHAHSTTARHVTVSIGCATSRQTDELTPERLLAAADQALYQAKQQGRNRVVCPLPEGT</sequence>
<organism evidence="7 8">
    <name type="scientific">Halothiobacillus diazotrophicus</name>
    <dbReference type="NCBI Taxonomy" id="1860122"/>
    <lineage>
        <taxon>Bacteria</taxon>
        <taxon>Pseudomonadati</taxon>
        <taxon>Pseudomonadota</taxon>
        <taxon>Gammaproteobacteria</taxon>
        <taxon>Chromatiales</taxon>
        <taxon>Halothiobacillaceae</taxon>
        <taxon>Halothiobacillus</taxon>
    </lineage>
</organism>
<evidence type="ECO:0000313" key="7">
    <source>
        <dbReference type="EMBL" id="ANJ68167.1"/>
    </source>
</evidence>
<name>A0A191ZJZ5_9GAMM</name>
<dbReference type="Pfam" id="PF00072">
    <property type="entry name" value="Response_reg"/>
    <property type="match status" value="1"/>
</dbReference>
<dbReference type="PANTHER" id="PTHR45138:SF9">
    <property type="entry name" value="DIGUANYLATE CYCLASE DGCM-RELATED"/>
    <property type="match status" value="1"/>
</dbReference>
<evidence type="ECO:0000313" key="8">
    <source>
        <dbReference type="Proteomes" id="UP000078596"/>
    </source>
</evidence>
<proteinExistence type="predicted"/>
<evidence type="ECO:0000256" key="4">
    <source>
        <dbReference type="PROSITE-ProRule" id="PRU00169"/>
    </source>
</evidence>
<feature type="modified residue" description="4-aspartylphosphate" evidence="4">
    <location>
        <position position="57"/>
    </location>
</feature>